<reference evidence="12" key="1">
    <citation type="submission" date="2022-11" db="UniProtKB">
        <authorList>
            <consortium name="WormBaseParasite"/>
        </authorList>
    </citation>
    <scope>IDENTIFICATION</scope>
</reference>
<evidence type="ECO:0000313" key="11">
    <source>
        <dbReference type="Proteomes" id="UP000887574"/>
    </source>
</evidence>
<sequence length="146" mass="16526">MGKMKITNADKLGHSLPTNCIVCGHLTNFLHYGIPSCYGCKVNFRSAILTGTRYVCSNQALDNLSHIARCRGCRFDRSVLMGMNPLALKLPKDLDINAIYDELSSQKQLLLKKYRNIKAIWQKVTIIFLILTQRKLPLILSQISPF</sequence>
<dbReference type="GO" id="GO:0043565">
    <property type="term" value="F:sequence-specific DNA binding"/>
    <property type="evidence" value="ECO:0007669"/>
    <property type="project" value="InterPro"/>
</dbReference>
<dbReference type="PROSITE" id="PS51030">
    <property type="entry name" value="NUCLEAR_REC_DBD_2"/>
    <property type="match status" value="1"/>
</dbReference>
<dbReference type="Gene3D" id="3.30.50.10">
    <property type="entry name" value="Erythroid Transcription Factor GATA-1, subunit A"/>
    <property type="match status" value="1"/>
</dbReference>
<dbReference type="InterPro" id="IPR001628">
    <property type="entry name" value="Znf_hrmn_rcpt"/>
</dbReference>
<name>A0A915E593_9BILA</name>
<dbReference type="AlphaFoldDB" id="A0A915E593"/>
<dbReference type="WBParaSite" id="jg270">
    <property type="protein sequence ID" value="jg270"/>
    <property type="gene ID" value="jg270"/>
</dbReference>
<dbReference type="PANTHER" id="PTHR24083">
    <property type="entry name" value="NUCLEAR HORMONE RECEPTOR"/>
    <property type="match status" value="1"/>
</dbReference>
<evidence type="ECO:0000256" key="9">
    <source>
        <dbReference type="ARBA" id="ARBA00023242"/>
    </source>
</evidence>
<evidence type="ECO:0000256" key="7">
    <source>
        <dbReference type="ARBA" id="ARBA00023163"/>
    </source>
</evidence>
<dbReference type="PRINTS" id="PR00047">
    <property type="entry name" value="STROIDFINGER"/>
</dbReference>
<dbReference type="InterPro" id="IPR013088">
    <property type="entry name" value="Znf_NHR/GATA"/>
</dbReference>
<comment type="similarity">
    <text evidence="1">Belongs to the nuclear hormone receptor family.</text>
</comment>
<keyword evidence="7" id="KW-0804">Transcription</keyword>
<keyword evidence="3" id="KW-0863">Zinc-finger</keyword>
<evidence type="ECO:0000313" key="12">
    <source>
        <dbReference type="WBParaSite" id="jg270"/>
    </source>
</evidence>
<protein>
    <submittedName>
        <fullName evidence="12">Nuclear receptor domain-containing protein</fullName>
    </submittedName>
</protein>
<keyword evidence="11" id="KW-1185">Reference proteome</keyword>
<accession>A0A915E593</accession>
<keyword evidence="9" id="KW-0539">Nucleus</keyword>
<evidence type="ECO:0000256" key="2">
    <source>
        <dbReference type="ARBA" id="ARBA00022723"/>
    </source>
</evidence>
<keyword evidence="8" id="KW-0675">Receptor</keyword>
<proteinExistence type="inferred from homology"/>
<dbReference type="Proteomes" id="UP000887574">
    <property type="component" value="Unplaced"/>
</dbReference>
<evidence type="ECO:0000256" key="6">
    <source>
        <dbReference type="ARBA" id="ARBA00023125"/>
    </source>
</evidence>
<dbReference type="Pfam" id="PF00105">
    <property type="entry name" value="zf-C4"/>
    <property type="match status" value="1"/>
</dbReference>
<evidence type="ECO:0000256" key="8">
    <source>
        <dbReference type="ARBA" id="ARBA00023170"/>
    </source>
</evidence>
<evidence type="ECO:0000256" key="5">
    <source>
        <dbReference type="ARBA" id="ARBA00023015"/>
    </source>
</evidence>
<keyword evidence="5" id="KW-0805">Transcription regulation</keyword>
<dbReference type="SUPFAM" id="SSF57716">
    <property type="entry name" value="Glucocorticoid receptor-like (DNA-binding domain)"/>
    <property type="match status" value="1"/>
</dbReference>
<evidence type="ECO:0000259" key="10">
    <source>
        <dbReference type="PROSITE" id="PS51030"/>
    </source>
</evidence>
<evidence type="ECO:0000256" key="3">
    <source>
        <dbReference type="ARBA" id="ARBA00022771"/>
    </source>
</evidence>
<organism evidence="11 12">
    <name type="scientific">Ditylenchus dipsaci</name>
    <dbReference type="NCBI Taxonomy" id="166011"/>
    <lineage>
        <taxon>Eukaryota</taxon>
        <taxon>Metazoa</taxon>
        <taxon>Ecdysozoa</taxon>
        <taxon>Nematoda</taxon>
        <taxon>Chromadorea</taxon>
        <taxon>Rhabditida</taxon>
        <taxon>Tylenchina</taxon>
        <taxon>Tylenchomorpha</taxon>
        <taxon>Sphaerularioidea</taxon>
        <taxon>Anguinidae</taxon>
        <taxon>Anguininae</taxon>
        <taxon>Ditylenchus</taxon>
    </lineage>
</organism>
<keyword evidence="2" id="KW-0479">Metal-binding</keyword>
<dbReference type="SMART" id="SM00399">
    <property type="entry name" value="ZnF_C4"/>
    <property type="match status" value="1"/>
</dbReference>
<keyword evidence="4" id="KW-0862">Zinc</keyword>
<evidence type="ECO:0000256" key="1">
    <source>
        <dbReference type="ARBA" id="ARBA00005993"/>
    </source>
</evidence>
<feature type="domain" description="Nuclear receptor" evidence="10">
    <location>
        <begin position="17"/>
        <end position="90"/>
    </location>
</feature>
<evidence type="ECO:0000256" key="4">
    <source>
        <dbReference type="ARBA" id="ARBA00022833"/>
    </source>
</evidence>
<dbReference type="InterPro" id="IPR050274">
    <property type="entry name" value="Nuclear_hormone_rcpt_NR2"/>
</dbReference>
<dbReference type="GO" id="GO:0003700">
    <property type="term" value="F:DNA-binding transcription factor activity"/>
    <property type="evidence" value="ECO:0007669"/>
    <property type="project" value="InterPro"/>
</dbReference>
<keyword evidence="6" id="KW-0238">DNA-binding</keyword>
<dbReference type="GO" id="GO:0008270">
    <property type="term" value="F:zinc ion binding"/>
    <property type="evidence" value="ECO:0007669"/>
    <property type="project" value="UniProtKB-KW"/>
</dbReference>